<accession>A0AAN9MRV8</accession>
<protein>
    <submittedName>
        <fullName evidence="1">Uncharacterized protein</fullName>
    </submittedName>
</protein>
<dbReference type="Proteomes" id="UP001367508">
    <property type="component" value="Unassembled WGS sequence"/>
</dbReference>
<proteinExistence type="predicted"/>
<evidence type="ECO:0000313" key="2">
    <source>
        <dbReference type="Proteomes" id="UP001367508"/>
    </source>
</evidence>
<dbReference type="EMBL" id="JAYMYQ010000001">
    <property type="protein sequence ID" value="KAK7358856.1"/>
    <property type="molecule type" value="Genomic_DNA"/>
</dbReference>
<organism evidence="1 2">
    <name type="scientific">Canavalia gladiata</name>
    <name type="common">Sword bean</name>
    <name type="synonym">Dolichos gladiatus</name>
    <dbReference type="NCBI Taxonomy" id="3824"/>
    <lineage>
        <taxon>Eukaryota</taxon>
        <taxon>Viridiplantae</taxon>
        <taxon>Streptophyta</taxon>
        <taxon>Embryophyta</taxon>
        <taxon>Tracheophyta</taxon>
        <taxon>Spermatophyta</taxon>
        <taxon>Magnoliopsida</taxon>
        <taxon>eudicotyledons</taxon>
        <taxon>Gunneridae</taxon>
        <taxon>Pentapetalae</taxon>
        <taxon>rosids</taxon>
        <taxon>fabids</taxon>
        <taxon>Fabales</taxon>
        <taxon>Fabaceae</taxon>
        <taxon>Papilionoideae</taxon>
        <taxon>50 kb inversion clade</taxon>
        <taxon>NPAAA clade</taxon>
        <taxon>indigoferoid/millettioid clade</taxon>
        <taxon>Phaseoleae</taxon>
        <taxon>Canavalia</taxon>
    </lineage>
</organism>
<keyword evidence="2" id="KW-1185">Reference proteome</keyword>
<comment type="caution">
    <text evidence="1">The sequence shown here is derived from an EMBL/GenBank/DDBJ whole genome shotgun (WGS) entry which is preliminary data.</text>
</comment>
<reference evidence="1 2" key="1">
    <citation type="submission" date="2024-01" db="EMBL/GenBank/DDBJ databases">
        <title>The genomes of 5 underutilized Papilionoideae crops provide insights into root nodulation and disease resistanc.</title>
        <authorList>
            <person name="Jiang F."/>
        </authorList>
    </citation>
    <scope>NUCLEOTIDE SEQUENCE [LARGE SCALE GENOMIC DNA]</scope>
    <source>
        <strain evidence="1">LVBAO_FW01</strain>
        <tissue evidence="1">Leaves</tissue>
    </source>
</reference>
<evidence type="ECO:0000313" key="1">
    <source>
        <dbReference type="EMBL" id="KAK7358856.1"/>
    </source>
</evidence>
<gene>
    <name evidence="1" type="ORF">VNO77_00796</name>
</gene>
<dbReference type="AlphaFoldDB" id="A0AAN9MRV8"/>
<name>A0AAN9MRV8_CANGL</name>
<sequence length="70" mass="7803">MDEDCLHLEFQTKVLACYVISAGQKEIKIISNSVSLWVVMVYGDSSMLNLKSAVITLNLAHCFSISHNRS</sequence>